<dbReference type="Proteomes" id="UP000242381">
    <property type="component" value="Unassembled WGS sequence"/>
</dbReference>
<evidence type="ECO:0000313" key="1">
    <source>
        <dbReference type="EMBL" id="ORE22869.1"/>
    </source>
</evidence>
<sequence length="154" mass="17998">MPLKEDKQETITLILDPEIIRELSAMLSQCDPFASVYRHAHEILGSHENDSNNDQTETNAPYIAINPFIKIYLIKVDDKRTHNLPTMEEVAVAIPIEYIDRNFRDIVLTLRSSSRNDNLRQGHNFEQYFQHISQTHAAYVCTKYVLIFHYGTYR</sequence>
<accession>A0A1X0SF52</accession>
<protein>
    <submittedName>
        <fullName evidence="1">Uncharacterized protein</fullName>
    </submittedName>
</protein>
<dbReference type="VEuPathDB" id="FungiDB:BCV72DRAFT_97336"/>
<organism evidence="1 2">
    <name type="scientific">Rhizopus microsporus</name>
    <dbReference type="NCBI Taxonomy" id="58291"/>
    <lineage>
        <taxon>Eukaryota</taxon>
        <taxon>Fungi</taxon>
        <taxon>Fungi incertae sedis</taxon>
        <taxon>Mucoromycota</taxon>
        <taxon>Mucoromycotina</taxon>
        <taxon>Mucoromycetes</taxon>
        <taxon>Mucorales</taxon>
        <taxon>Mucorineae</taxon>
        <taxon>Rhizopodaceae</taxon>
        <taxon>Rhizopus</taxon>
    </lineage>
</organism>
<name>A0A1X0SF52_RHIZD</name>
<reference evidence="1 2" key="1">
    <citation type="journal article" date="2016" name="Proc. Natl. Acad. Sci. U.S.A.">
        <title>Lipid metabolic changes in an early divergent fungus govern the establishment of a mutualistic symbiosis with endobacteria.</title>
        <authorList>
            <person name="Lastovetsky O.A."/>
            <person name="Gaspar M.L."/>
            <person name="Mondo S.J."/>
            <person name="LaButti K.M."/>
            <person name="Sandor L."/>
            <person name="Grigoriev I.V."/>
            <person name="Henry S.A."/>
            <person name="Pawlowska T.E."/>
        </authorList>
    </citation>
    <scope>NUCLEOTIDE SEQUENCE [LARGE SCALE GENOMIC DNA]</scope>
    <source>
        <strain evidence="1 2">ATCC 11559</strain>
    </source>
</reference>
<dbReference type="EMBL" id="KV921262">
    <property type="protein sequence ID" value="ORE22869.1"/>
    <property type="molecule type" value="Genomic_DNA"/>
</dbReference>
<evidence type="ECO:0000313" key="2">
    <source>
        <dbReference type="Proteomes" id="UP000242381"/>
    </source>
</evidence>
<gene>
    <name evidence="1" type="ORF">BCV71DRAFT_259769</name>
</gene>
<dbReference type="PANTHER" id="PTHR45786:SF74">
    <property type="entry name" value="ATP-DEPENDENT DNA HELICASE"/>
    <property type="match status" value="1"/>
</dbReference>
<dbReference type="AlphaFoldDB" id="A0A1X0SF52"/>
<proteinExistence type="predicted"/>
<dbReference type="PANTHER" id="PTHR45786">
    <property type="entry name" value="DNA BINDING PROTEIN-LIKE"/>
    <property type="match status" value="1"/>
</dbReference>